<feature type="transmembrane region" description="Helical" evidence="1">
    <location>
        <begin position="38"/>
        <end position="58"/>
    </location>
</feature>
<protein>
    <submittedName>
        <fullName evidence="2">Uncharacterized protein</fullName>
    </submittedName>
</protein>
<keyword evidence="1" id="KW-1133">Transmembrane helix</keyword>
<organism evidence="2">
    <name type="scientific">mine drainage metagenome</name>
    <dbReference type="NCBI Taxonomy" id="410659"/>
    <lineage>
        <taxon>unclassified sequences</taxon>
        <taxon>metagenomes</taxon>
        <taxon>ecological metagenomes</taxon>
    </lineage>
</organism>
<name>T1CN58_9ZZZZ</name>
<reference evidence="2" key="1">
    <citation type="submission" date="2013-08" db="EMBL/GenBank/DDBJ databases">
        <authorList>
            <person name="Mendez C."/>
            <person name="Richter M."/>
            <person name="Ferrer M."/>
            <person name="Sanchez J."/>
        </authorList>
    </citation>
    <scope>NUCLEOTIDE SEQUENCE</scope>
</reference>
<accession>T1CN58</accession>
<gene>
    <name evidence="2" type="ORF">B1A_06290</name>
</gene>
<feature type="transmembrane region" description="Helical" evidence="1">
    <location>
        <begin position="6"/>
        <end position="26"/>
    </location>
</feature>
<sequence length="96" mass="10445">MDHGLLLVGAVFLVLGSLFGVVLVTAEVLKTSFPKPLGFIHPTLAMIGFLMIVARHFILGPLKYMDWGILSLVGSVFFGLALLVRGFRGLAMVRLF</sequence>
<feature type="non-terminal residue" evidence="2">
    <location>
        <position position="96"/>
    </location>
</feature>
<evidence type="ECO:0000313" key="2">
    <source>
        <dbReference type="EMBL" id="EQD70435.1"/>
    </source>
</evidence>
<feature type="transmembrane region" description="Helical" evidence="1">
    <location>
        <begin position="64"/>
        <end position="84"/>
    </location>
</feature>
<comment type="caution">
    <text evidence="2">The sequence shown here is derived from an EMBL/GenBank/DDBJ whole genome shotgun (WGS) entry which is preliminary data.</text>
</comment>
<keyword evidence="1" id="KW-0812">Transmembrane</keyword>
<reference evidence="2" key="2">
    <citation type="journal article" date="2014" name="ISME J.">
        <title>Microbial stratification in low pH oxic and suboxic macroscopic growths along an acid mine drainage.</title>
        <authorList>
            <person name="Mendez-Garcia C."/>
            <person name="Mesa V."/>
            <person name="Sprenger R.R."/>
            <person name="Richter M."/>
            <person name="Diez M.S."/>
            <person name="Solano J."/>
            <person name="Bargiela R."/>
            <person name="Golyshina O.V."/>
            <person name="Manteca A."/>
            <person name="Ramos J.L."/>
            <person name="Gallego J.R."/>
            <person name="Llorente I."/>
            <person name="Martins Dos Santos V.A."/>
            <person name="Jensen O.N."/>
            <person name="Pelaez A.I."/>
            <person name="Sanchez J."/>
            <person name="Ferrer M."/>
        </authorList>
    </citation>
    <scope>NUCLEOTIDE SEQUENCE</scope>
</reference>
<evidence type="ECO:0000256" key="1">
    <source>
        <dbReference type="SAM" id="Phobius"/>
    </source>
</evidence>
<proteinExistence type="predicted"/>
<keyword evidence="1" id="KW-0472">Membrane</keyword>
<dbReference type="EMBL" id="AUZX01004573">
    <property type="protein sequence ID" value="EQD70435.1"/>
    <property type="molecule type" value="Genomic_DNA"/>
</dbReference>
<dbReference type="AlphaFoldDB" id="T1CN58"/>